<dbReference type="InterPro" id="IPR000914">
    <property type="entry name" value="SBP_5_dom"/>
</dbReference>
<organism evidence="4 5">
    <name type="scientific">Viridibacillus soli</name>
    <dbReference type="NCBI Taxonomy" id="2798301"/>
    <lineage>
        <taxon>Bacteria</taxon>
        <taxon>Bacillati</taxon>
        <taxon>Bacillota</taxon>
        <taxon>Bacilli</taxon>
        <taxon>Bacillales</taxon>
        <taxon>Caryophanaceae</taxon>
        <taxon>Viridibacillus</taxon>
    </lineage>
</organism>
<dbReference type="InterPro" id="IPR025370">
    <property type="entry name" value="SgrR_HTH_N"/>
</dbReference>
<accession>A0ABS1H779</accession>
<dbReference type="SUPFAM" id="SSF53850">
    <property type="entry name" value="Periplasmic binding protein-like II"/>
    <property type="match status" value="1"/>
</dbReference>
<dbReference type="PANTHER" id="PTHR30290:SF72">
    <property type="entry name" value="HTH-TYPE TRANSCRIPTIONAL REGULATOR SGRR"/>
    <property type="match status" value="1"/>
</dbReference>
<protein>
    <submittedName>
        <fullName evidence="4">SgrR family transcriptional regulator</fullName>
    </submittedName>
</protein>
<proteinExistence type="predicted"/>
<evidence type="ECO:0000313" key="5">
    <source>
        <dbReference type="Proteomes" id="UP000618943"/>
    </source>
</evidence>
<dbReference type="Gene3D" id="3.40.190.10">
    <property type="entry name" value="Periplasmic binding protein-like II"/>
    <property type="match status" value="2"/>
</dbReference>
<gene>
    <name evidence="4" type="ORF">JFL43_10500</name>
</gene>
<comment type="caution">
    <text evidence="4">The sequence shown here is derived from an EMBL/GenBank/DDBJ whole genome shotgun (WGS) entry which is preliminary data.</text>
</comment>
<evidence type="ECO:0000259" key="2">
    <source>
        <dbReference type="Pfam" id="PF00496"/>
    </source>
</evidence>
<keyword evidence="1" id="KW-0238">DNA-binding</keyword>
<dbReference type="Pfam" id="PF00496">
    <property type="entry name" value="SBP_bac_5"/>
    <property type="match status" value="1"/>
</dbReference>
<evidence type="ECO:0000256" key="1">
    <source>
        <dbReference type="ARBA" id="ARBA00023125"/>
    </source>
</evidence>
<dbReference type="Proteomes" id="UP000618943">
    <property type="component" value="Unassembled WGS sequence"/>
</dbReference>
<feature type="domain" description="Solute-binding protein family 5" evidence="2">
    <location>
        <begin position="160"/>
        <end position="315"/>
    </location>
</feature>
<evidence type="ECO:0000313" key="4">
    <source>
        <dbReference type="EMBL" id="MBK3495274.1"/>
    </source>
</evidence>
<dbReference type="PANTHER" id="PTHR30290">
    <property type="entry name" value="PERIPLASMIC BINDING COMPONENT OF ABC TRANSPORTER"/>
    <property type="match status" value="1"/>
</dbReference>
<evidence type="ECO:0000259" key="3">
    <source>
        <dbReference type="Pfam" id="PF12793"/>
    </source>
</evidence>
<dbReference type="RefSeq" id="WP_200749021.1">
    <property type="nucleotide sequence ID" value="NZ_JAEOAH010000012.1"/>
</dbReference>
<keyword evidence="5" id="KW-1185">Reference proteome</keyword>
<reference evidence="4 5" key="1">
    <citation type="submission" date="2020-12" db="EMBL/GenBank/DDBJ databases">
        <title>YIM B01967 draft genome.</title>
        <authorList>
            <person name="Yan X."/>
        </authorList>
    </citation>
    <scope>NUCLEOTIDE SEQUENCE [LARGE SCALE GENOMIC DNA]</scope>
    <source>
        <strain evidence="4 5">YIM B01967</strain>
    </source>
</reference>
<name>A0ABS1H779_9BACL</name>
<feature type="domain" description="Transcriptional regulator SgrR N-terminal HTH" evidence="3">
    <location>
        <begin position="8"/>
        <end position="90"/>
    </location>
</feature>
<dbReference type="Pfam" id="PF12793">
    <property type="entry name" value="SgrR_N"/>
    <property type="match status" value="1"/>
</dbReference>
<dbReference type="InterPro" id="IPR039424">
    <property type="entry name" value="SBP_5"/>
</dbReference>
<sequence>MEASLLKLYQSCPSGKVKQKDIADTLQLSAKQTSRLLHKWRSEGWIRFTPGKGRGVQSSLEWLRSVEAIYEKEMEQVLKNQSVQDAAKYLLYDWSAGAKRRLTKIFQTKFGYEQDGIDKLIIPKRNPFLTFYPTEAVDAQSANLVSNLYNRLVHVDLNGEVTAELAHSWEQNSKRLRVYLKKDVYFHDGSILTAEDVVHCFNKVCHHPSYKKIWSPIHSIVSPAPLVVDLYTTCSYFLQLLGLLSASIYKETNGYLYGTGSFYLEEDSASITVLKAFTDYFQERPLLDTIEFVQVPKDFDTIYRTSQNGDTLDTIDVQSDSGFGIVILNICHGSSIQNLELRHFIHALIAKHRNEIEGLNKMHHHYSANHNGFLIGYSQPYTVPQAICPKVTKPLIMEFVNYTEDITMWLKDLLEQAGIPVELRYLSFEEHLNNRCLTNDADIIVHGEIFEMNQQLSFFHFMTSDNSAVSDVVNAHPSVARLIQHYAKTPFEEWTKLNIQIERQCIDQSILIPLYYEKRIIPFSTDIQNVTIKHFGYVDFSKLWMKPNIL</sequence>
<dbReference type="EMBL" id="JAEOAH010000012">
    <property type="protein sequence ID" value="MBK3495274.1"/>
    <property type="molecule type" value="Genomic_DNA"/>
</dbReference>
<dbReference type="Gene3D" id="3.10.105.10">
    <property type="entry name" value="Dipeptide-binding Protein, Domain 3"/>
    <property type="match status" value="1"/>
</dbReference>